<dbReference type="Gene3D" id="1.10.287.130">
    <property type="match status" value="1"/>
</dbReference>
<dbReference type="InterPro" id="IPR036097">
    <property type="entry name" value="HisK_dim/P_sf"/>
</dbReference>
<dbReference type="SUPFAM" id="SSF47384">
    <property type="entry name" value="Homodimeric domain of signal transducing histidine kinase"/>
    <property type="match status" value="1"/>
</dbReference>
<comment type="catalytic activity">
    <reaction evidence="1">
        <text>ATP + protein L-histidine = ADP + protein N-phospho-L-histidine.</text>
        <dbReference type="EC" id="2.7.13.3"/>
    </reaction>
</comment>
<dbReference type="PRINTS" id="PR00344">
    <property type="entry name" value="BCTRLSENSOR"/>
</dbReference>
<name>A0A1V1P7D7_9BACT</name>
<dbReference type="PANTHER" id="PTHR43065">
    <property type="entry name" value="SENSOR HISTIDINE KINASE"/>
    <property type="match status" value="1"/>
</dbReference>
<reference evidence="6" key="1">
    <citation type="submission" date="2012-11" db="EMBL/GenBank/DDBJ databases">
        <authorList>
            <person name="Lucero-Rivera Y.E."/>
            <person name="Tovar-Ramirez D."/>
        </authorList>
    </citation>
    <scope>NUCLEOTIDE SEQUENCE [LARGE SCALE GENOMIC DNA]</scope>
    <source>
        <strain evidence="6">Araruama</strain>
    </source>
</reference>
<dbReference type="InterPro" id="IPR003661">
    <property type="entry name" value="HisK_dim/P_dom"/>
</dbReference>
<dbReference type="InterPro" id="IPR005467">
    <property type="entry name" value="His_kinase_dom"/>
</dbReference>
<dbReference type="InterPro" id="IPR004358">
    <property type="entry name" value="Sig_transdc_His_kin-like_C"/>
</dbReference>
<accession>A0A1V1P7D7</accession>
<dbReference type="AlphaFoldDB" id="A0A1V1P7D7"/>
<dbReference type="PROSITE" id="PS50109">
    <property type="entry name" value="HIS_KIN"/>
    <property type="match status" value="1"/>
</dbReference>
<evidence type="ECO:0000256" key="3">
    <source>
        <dbReference type="ARBA" id="ARBA00022553"/>
    </source>
</evidence>
<dbReference type="Gene3D" id="3.30.565.10">
    <property type="entry name" value="Histidine kinase-like ATPase, C-terminal domain"/>
    <property type="match status" value="1"/>
</dbReference>
<proteinExistence type="predicted"/>
<dbReference type="Proteomes" id="UP000189670">
    <property type="component" value="Unassembled WGS sequence"/>
</dbReference>
<sequence length="401" mass="46173">MTFKNYKYIILLVDPFNEFNNLVYNFFQTTTSCNAMTCDSQNNAFQILESTPVNMILFHAENEVQGISFFEQIQAYPELQKVMLIDKVLDKKLFFSWMNDGLFNKFLTKPFQDIHLLLMAFESINEHLKNTLDERIKMEEQFVHNEKMSTLGQMMAGIAHELKNPTTFIHSNLNNLKKFVPNLFQLIDRYEQLDLPSEIASEIDQFKEDINYAYLKERVPRMIERTAEGTDRLKKILLDLKLFYRKDAQSFEMADINAAIESSLNIISHEYKDRITINKEFGYLPEVECNITKINQVFVNLLINACHAISDIGEVTICTCEMDDRVQIDISDTGCGMPESVQKQIFQPFYTTKPGTLGSGLGLSISNKVIKAHKGRITVKSQVDKGTTFTIVLPIKQSDIN</sequence>
<dbReference type="SMART" id="SM00387">
    <property type="entry name" value="HATPase_c"/>
    <property type="match status" value="1"/>
</dbReference>
<keyword evidence="3" id="KW-0597">Phosphoprotein</keyword>
<dbReference type="EMBL" id="ATBP01000374">
    <property type="protein sequence ID" value="ETR70751.1"/>
    <property type="molecule type" value="Genomic_DNA"/>
</dbReference>
<keyword evidence="5" id="KW-0808">Transferase</keyword>
<dbReference type="InterPro" id="IPR036890">
    <property type="entry name" value="HATPase_C_sf"/>
</dbReference>
<feature type="domain" description="Histidine kinase" evidence="4">
    <location>
        <begin position="157"/>
        <end position="397"/>
    </location>
</feature>
<dbReference type="EC" id="2.7.13.3" evidence="2"/>
<dbReference type="InterPro" id="IPR003594">
    <property type="entry name" value="HATPase_dom"/>
</dbReference>
<dbReference type="CDD" id="cd00082">
    <property type="entry name" value="HisKA"/>
    <property type="match status" value="1"/>
</dbReference>
<evidence type="ECO:0000313" key="6">
    <source>
        <dbReference type="Proteomes" id="UP000189670"/>
    </source>
</evidence>
<evidence type="ECO:0000313" key="5">
    <source>
        <dbReference type="EMBL" id="ETR70751.1"/>
    </source>
</evidence>
<evidence type="ECO:0000256" key="1">
    <source>
        <dbReference type="ARBA" id="ARBA00000085"/>
    </source>
</evidence>
<dbReference type="PROSITE" id="PS51257">
    <property type="entry name" value="PROKAR_LIPOPROTEIN"/>
    <property type="match status" value="1"/>
</dbReference>
<dbReference type="GO" id="GO:0000155">
    <property type="term" value="F:phosphorelay sensor kinase activity"/>
    <property type="evidence" value="ECO:0007669"/>
    <property type="project" value="InterPro"/>
</dbReference>
<keyword evidence="5" id="KW-0418">Kinase</keyword>
<evidence type="ECO:0000256" key="2">
    <source>
        <dbReference type="ARBA" id="ARBA00012438"/>
    </source>
</evidence>
<protein>
    <recommendedName>
        <fullName evidence="2">histidine kinase</fullName>
        <ecNumber evidence="2">2.7.13.3</ecNumber>
    </recommendedName>
</protein>
<dbReference type="SUPFAM" id="SSF55874">
    <property type="entry name" value="ATPase domain of HSP90 chaperone/DNA topoisomerase II/histidine kinase"/>
    <property type="match status" value="1"/>
</dbReference>
<dbReference type="PANTHER" id="PTHR43065:SF50">
    <property type="entry name" value="HISTIDINE KINASE"/>
    <property type="match status" value="1"/>
</dbReference>
<evidence type="ECO:0000259" key="4">
    <source>
        <dbReference type="PROSITE" id="PS50109"/>
    </source>
</evidence>
<gene>
    <name evidence="5" type="ORF">OMM_03007</name>
</gene>
<comment type="caution">
    <text evidence="5">The sequence shown here is derived from an EMBL/GenBank/DDBJ whole genome shotgun (WGS) entry which is preliminary data.</text>
</comment>
<dbReference type="Pfam" id="PF02518">
    <property type="entry name" value="HATPase_c"/>
    <property type="match status" value="1"/>
</dbReference>
<organism evidence="5 6">
    <name type="scientific">Candidatus Magnetoglobus multicellularis str. Araruama</name>
    <dbReference type="NCBI Taxonomy" id="890399"/>
    <lineage>
        <taxon>Bacteria</taxon>
        <taxon>Pseudomonadati</taxon>
        <taxon>Thermodesulfobacteriota</taxon>
        <taxon>Desulfobacteria</taxon>
        <taxon>Desulfobacterales</taxon>
        <taxon>Desulfobacteraceae</taxon>
        <taxon>Candidatus Magnetoglobus</taxon>
    </lineage>
</organism>